<dbReference type="AlphaFoldDB" id="A0A6J4MZ41"/>
<gene>
    <name evidence="1" type="ORF">AVDCRST_MAG94-4329</name>
</gene>
<proteinExistence type="predicted"/>
<accession>A0A6J4MZ41</accession>
<name>A0A6J4MZ41_9CYAN</name>
<organism evidence="1">
    <name type="scientific">uncultured Leptolyngbya sp</name>
    <dbReference type="NCBI Taxonomy" id="332963"/>
    <lineage>
        <taxon>Bacteria</taxon>
        <taxon>Bacillati</taxon>
        <taxon>Cyanobacteriota</taxon>
        <taxon>Cyanophyceae</taxon>
        <taxon>Leptolyngbyales</taxon>
        <taxon>Leptolyngbyaceae</taxon>
        <taxon>Leptolyngbya group</taxon>
        <taxon>Leptolyngbya</taxon>
        <taxon>environmental samples</taxon>
    </lineage>
</organism>
<evidence type="ECO:0000313" key="1">
    <source>
        <dbReference type="EMBL" id="CAA9373194.1"/>
    </source>
</evidence>
<protein>
    <submittedName>
        <fullName evidence="1">Uncharacterized protein</fullName>
    </submittedName>
</protein>
<sequence length="66" mass="7605">MPYLDLAILGQAFSDYPTSYTSRSSRHVKIPKAMRNGSRLVDTDDRAVWIYIFYQLINNSSAVFSR</sequence>
<reference evidence="1" key="1">
    <citation type="submission" date="2020-02" db="EMBL/GenBank/DDBJ databases">
        <authorList>
            <person name="Meier V. D."/>
        </authorList>
    </citation>
    <scope>NUCLEOTIDE SEQUENCE</scope>
    <source>
        <strain evidence="1">AVDCRST_MAG94</strain>
    </source>
</reference>
<dbReference type="EMBL" id="CADCTY010001496">
    <property type="protein sequence ID" value="CAA9373194.1"/>
    <property type="molecule type" value="Genomic_DNA"/>
</dbReference>